<dbReference type="EMBL" id="CP114006">
    <property type="protein sequence ID" value="WAN63115.1"/>
    <property type="molecule type" value="Genomic_DNA"/>
</dbReference>
<dbReference type="Proteomes" id="UP001164727">
    <property type="component" value="Chromosome"/>
</dbReference>
<sequence>MEERIKEFKENNQTLKQNKTRWEKGVDIAKTSYSLYGNIASGVTIGSSMMPGVGTF</sequence>
<keyword evidence="2" id="KW-1185">Reference proteome</keyword>
<organism evidence="1 2">
    <name type="scientific">Candidatus Phytoplasma rubi</name>
    <dbReference type="NCBI Taxonomy" id="399025"/>
    <lineage>
        <taxon>Bacteria</taxon>
        <taxon>Bacillati</taxon>
        <taxon>Mycoplasmatota</taxon>
        <taxon>Mollicutes</taxon>
        <taxon>Acholeplasmatales</taxon>
        <taxon>Acholeplasmataceae</taxon>
        <taxon>Candidatus Phytoplasma</taxon>
        <taxon>16SrV (Elm yellows group)</taxon>
    </lineage>
</organism>
<gene>
    <name evidence="1" type="ORF">RS022_01170</name>
</gene>
<dbReference type="RefSeq" id="WP_268849967.1">
    <property type="nucleotide sequence ID" value="NZ_CP114006.1"/>
</dbReference>
<reference evidence="1 2" key="1">
    <citation type="journal article" date="2023" name="Microbiol. Resour. Announc.">
        <title>Complete Genome of 'Candidatus Phytoplasma rubi' RS, a Phytopathogenic Bacterium Associated with Rubus Stunt Disease.</title>
        <authorList>
            <person name="Duckeck D."/>
            <person name="Zubert C."/>
            <person name="Bohm J.W."/>
            <person name="Carminati G."/>
            <person name="Schneider B."/>
            <person name="Kube M."/>
        </authorList>
    </citation>
    <scope>NUCLEOTIDE SEQUENCE [LARGE SCALE GENOMIC DNA]</scope>
    <source>
        <strain evidence="1 2">RS</strain>
    </source>
</reference>
<protein>
    <submittedName>
        <fullName evidence="1">Uncharacterized protein</fullName>
    </submittedName>
</protein>
<name>A0ABY7BRJ3_9MOLU</name>
<evidence type="ECO:0000313" key="2">
    <source>
        <dbReference type="Proteomes" id="UP001164727"/>
    </source>
</evidence>
<evidence type="ECO:0000313" key="1">
    <source>
        <dbReference type="EMBL" id="WAN63115.1"/>
    </source>
</evidence>
<accession>A0ABY7BRJ3</accession>
<proteinExistence type="predicted"/>